<proteinExistence type="predicted"/>
<dbReference type="EMBL" id="FOVN01000004">
    <property type="protein sequence ID" value="SFN80011.1"/>
    <property type="molecule type" value="Genomic_DNA"/>
</dbReference>
<sequence>MKELKLICALIVTTLVFLSCEKDSKTDEGAAYFGGEVVNPKNNFVILSKSENVLDTIRLDENNRFLYKVDHVEKGLYTFRLWASEGLEYQMVLLEPNDSLLFRLNTLEFDESLVYTGNGAKKNNYLIDLFLDGEAEDKTILGFSQLPPVEFERLLDSIRNHKLMRLKQFNSKNPSSDTFNNLVKGNINYDYYLSKEVYPFVNYGNTERANFNDLPDDFYDYRKDIDYNYCELMDYFPYYSFLKHHFENLALSEHFKKSDDSVFDLKSLNYNLIKLNLIDSLMVNDSIKNSLLVQTAVEFISNSKNTDDYDLVLQSYTAKNTNKKNHQYVTNMVNSLKGLKAGQRLPEITVLNYNNNELSLNKIINKPTVVYFWSSAYRSHNDSHRKATELKIKYPEVDFIAINANAKNVTNWKKQLSQFNYSKHDEFMFKEPEIAKHKLAISPINKVMIIDQDGKIVNAHTNMFSIMFEEELLGLLNK</sequence>
<dbReference type="AlphaFoldDB" id="A0A1I5C078"/>
<dbReference type="STRING" id="649333.SAMN04487989_10486"/>
<evidence type="ECO:0000259" key="1">
    <source>
        <dbReference type="PROSITE" id="PS51352"/>
    </source>
</evidence>
<keyword evidence="3" id="KW-1185">Reference proteome</keyword>
<organism evidence="2 3">
    <name type="scientific">Bizionia echini</name>
    <dbReference type="NCBI Taxonomy" id="649333"/>
    <lineage>
        <taxon>Bacteria</taxon>
        <taxon>Pseudomonadati</taxon>
        <taxon>Bacteroidota</taxon>
        <taxon>Flavobacteriia</taxon>
        <taxon>Flavobacteriales</taxon>
        <taxon>Flavobacteriaceae</taxon>
        <taxon>Bizionia</taxon>
    </lineage>
</organism>
<dbReference type="Gene3D" id="3.40.30.10">
    <property type="entry name" value="Glutaredoxin"/>
    <property type="match status" value="1"/>
</dbReference>
<reference evidence="3" key="1">
    <citation type="submission" date="2016-10" db="EMBL/GenBank/DDBJ databases">
        <authorList>
            <person name="Varghese N."/>
            <person name="Submissions S."/>
        </authorList>
    </citation>
    <scope>NUCLEOTIDE SEQUENCE [LARGE SCALE GENOMIC DNA]</scope>
    <source>
        <strain evidence="3">DSM 23925</strain>
    </source>
</reference>
<accession>A0A1I5C078</accession>
<dbReference type="RefSeq" id="WP_092208346.1">
    <property type="nucleotide sequence ID" value="NZ_CAXAYH010000030.1"/>
</dbReference>
<feature type="domain" description="Thioredoxin" evidence="1">
    <location>
        <begin position="339"/>
        <end position="478"/>
    </location>
</feature>
<dbReference type="Pfam" id="PF13905">
    <property type="entry name" value="Thioredoxin_8"/>
    <property type="match status" value="1"/>
</dbReference>
<name>A0A1I5C078_9FLAO</name>
<dbReference type="SUPFAM" id="SSF52833">
    <property type="entry name" value="Thioredoxin-like"/>
    <property type="match status" value="1"/>
</dbReference>
<dbReference type="InterPro" id="IPR013766">
    <property type="entry name" value="Thioredoxin_domain"/>
</dbReference>
<protein>
    <recommendedName>
        <fullName evidence="1">Thioredoxin domain-containing protein</fullName>
    </recommendedName>
</protein>
<dbReference type="OrthoDB" id="1146847at2"/>
<evidence type="ECO:0000313" key="2">
    <source>
        <dbReference type="EMBL" id="SFN80011.1"/>
    </source>
</evidence>
<dbReference type="PROSITE" id="PS51257">
    <property type="entry name" value="PROKAR_LIPOPROTEIN"/>
    <property type="match status" value="1"/>
</dbReference>
<dbReference type="PROSITE" id="PS51352">
    <property type="entry name" value="THIOREDOXIN_2"/>
    <property type="match status" value="1"/>
</dbReference>
<dbReference type="Proteomes" id="UP000198705">
    <property type="component" value="Unassembled WGS sequence"/>
</dbReference>
<dbReference type="InterPro" id="IPR036249">
    <property type="entry name" value="Thioredoxin-like_sf"/>
</dbReference>
<gene>
    <name evidence="2" type="ORF">SAMN04487989_10486</name>
</gene>
<evidence type="ECO:0000313" key="3">
    <source>
        <dbReference type="Proteomes" id="UP000198705"/>
    </source>
</evidence>
<dbReference type="InterPro" id="IPR012336">
    <property type="entry name" value="Thioredoxin-like_fold"/>
</dbReference>